<feature type="compositionally biased region" description="Polar residues" evidence="1">
    <location>
        <begin position="32"/>
        <end position="44"/>
    </location>
</feature>
<proteinExistence type="predicted"/>
<keyword evidence="3" id="KW-1185">Reference proteome</keyword>
<evidence type="ECO:0000313" key="3">
    <source>
        <dbReference type="Proteomes" id="UP001057375"/>
    </source>
</evidence>
<feature type="region of interest" description="Disordered" evidence="1">
    <location>
        <begin position="297"/>
        <end position="339"/>
    </location>
</feature>
<reference evidence="2" key="1">
    <citation type="submission" date="2022-03" db="EMBL/GenBank/DDBJ databases">
        <title>Draft genome sequence of Aduncisulcus paluster, a free-living microaerophilic Fornicata.</title>
        <authorList>
            <person name="Yuyama I."/>
            <person name="Kume K."/>
            <person name="Tamura T."/>
            <person name="Inagaki Y."/>
            <person name="Hashimoto T."/>
        </authorList>
    </citation>
    <scope>NUCLEOTIDE SEQUENCE</scope>
    <source>
        <strain evidence="2">NY0171</strain>
    </source>
</reference>
<feature type="region of interest" description="Disordered" evidence="1">
    <location>
        <begin position="358"/>
        <end position="398"/>
    </location>
</feature>
<feature type="compositionally biased region" description="Low complexity" evidence="1">
    <location>
        <begin position="362"/>
        <end position="376"/>
    </location>
</feature>
<feature type="compositionally biased region" description="Polar residues" evidence="1">
    <location>
        <begin position="298"/>
        <end position="313"/>
    </location>
</feature>
<sequence length="398" mass="45019">MQKLPNYFFAFFYEILSPRQSSIINSSSQPSTNDHLSQSGQQITPPVLSPLQAPTAIPLQHPISTFNGPSAPRDRSSIPPAISSNPDDPVTMHAADRWVSFLHCGIKKGIDAQSAQDKLILDMKSIMLDMKEKMCSMERRFSEIEKTTAEMKTDLHGMFDPYSIAPSRAKELQAVVESYEKRFIPIIIIATRHLLYNTLRPPAEQEGCEVREFVCRAIEHPSISTSLKTYIGSLDRIERDRFIGDAVRRTRSSFNNLKRYKRATREKFRRHFHGTTSSLWFPALFDPWVVDGIIGRRSTPTSSRGTDNTVVSQNEEDHDDHHDDAEDPDSGVSQRLPSQSEIEQLRIQSLATHNAQRLTEFSVPSSRVPNSSSRLSIPASQSIDESSMRTQQGDFLSW</sequence>
<organism evidence="2 3">
    <name type="scientific">Aduncisulcus paluster</name>
    <dbReference type="NCBI Taxonomy" id="2918883"/>
    <lineage>
        <taxon>Eukaryota</taxon>
        <taxon>Metamonada</taxon>
        <taxon>Carpediemonas-like organisms</taxon>
        <taxon>Aduncisulcus</taxon>
    </lineage>
</organism>
<feature type="region of interest" description="Disordered" evidence="1">
    <location>
        <begin position="24"/>
        <end position="89"/>
    </location>
</feature>
<dbReference type="EMBL" id="BQXS01012574">
    <property type="protein sequence ID" value="GKT25195.1"/>
    <property type="molecule type" value="Genomic_DNA"/>
</dbReference>
<evidence type="ECO:0000256" key="1">
    <source>
        <dbReference type="SAM" id="MobiDB-lite"/>
    </source>
</evidence>
<protein>
    <submittedName>
        <fullName evidence="2">Uncharacterized protein</fullName>
    </submittedName>
</protein>
<name>A0ABQ5K198_9EUKA</name>
<feature type="compositionally biased region" description="Polar residues" evidence="1">
    <location>
        <begin position="378"/>
        <end position="398"/>
    </location>
</feature>
<evidence type="ECO:0000313" key="2">
    <source>
        <dbReference type="EMBL" id="GKT25195.1"/>
    </source>
</evidence>
<comment type="caution">
    <text evidence="2">The sequence shown here is derived from an EMBL/GenBank/DDBJ whole genome shotgun (WGS) entry which is preliminary data.</text>
</comment>
<gene>
    <name evidence="2" type="ORF">ADUPG1_012956</name>
</gene>
<dbReference type="Proteomes" id="UP001057375">
    <property type="component" value="Unassembled WGS sequence"/>
</dbReference>
<accession>A0ABQ5K198</accession>